<name>A0A974WK19_9BACT</name>
<dbReference type="Proteomes" id="UP000662783">
    <property type="component" value="Chromosome"/>
</dbReference>
<dbReference type="NCBIfam" id="TIGR00236">
    <property type="entry name" value="wecB"/>
    <property type="match status" value="1"/>
</dbReference>
<proteinExistence type="inferred from homology"/>
<dbReference type="EMBL" id="CP070608">
    <property type="protein sequence ID" value="QSE96798.1"/>
    <property type="molecule type" value="Genomic_DNA"/>
</dbReference>
<dbReference type="CDD" id="cd03786">
    <property type="entry name" value="GTB_UDP-GlcNAc_2-Epimerase"/>
    <property type="match status" value="1"/>
</dbReference>
<dbReference type="InterPro" id="IPR003331">
    <property type="entry name" value="UDP_GlcNAc_Epimerase_2_dom"/>
</dbReference>
<feature type="domain" description="UDP-N-acetylglucosamine 2-epimerase" evidence="2">
    <location>
        <begin position="21"/>
        <end position="356"/>
    </location>
</feature>
<dbReference type="PANTHER" id="PTHR43174">
    <property type="entry name" value="UDP-N-ACETYLGLUCOSAMINE 2-EPIMERASE"/>
    <property type="match status" value="1"/>
</dbReference>
<dbReference type="Gene3D" id="3.40.50.2000">
    <property type="entry name" value="Glycogen Phosphorylase B"/>
    <property type="match status" value="2"/>
</dbReference>
<evidence type="ECO:0000313" key="3">
    <source>
        <dbReference type="EMBL" id="QSE96798.1"/>
    </source>
</evidence>
<dbReference type="Pfam" id="PF02350">
    <property type="entry name" value="Epimerase_2"/>
    <property type="match status" value="1"/>
</dbReference>
<accession>A0A974WK19</accession>
<protein>
    <submittedName>
        <fullName evidence="3">UDP-N-acetylglucosamine 2-epimerase (Non-hydrolyzing)</fullName>
        <ecNumber evidence="3">5.1.3.14</ecNumber>
    </submittedName>
</protein>
<keyword evidence="4" id="KW-1185">Reference proteome</keyword>
<evidence type="ECO:0000313" key="4">
    <source>
        <dbReference type="Proteomes" id="UP000662783"/>
    </source>
</evidence>
<dbReference type="SUPFAM" id="SSF53756">
    <property type="entry name" value="UDP-Glycosyltransferase/glycogen phosphorylase"/>
    <property type="match status" value="1"/>
</dbReference>
<dbReference type="KEGG" id="fuv:JR347_14525"/>
<dbReference type="PANTHER" id="PTHR43174:SF1">
    <property type="entry name" value="UDP-N-ACETYLGLUCOSAMINE 2-EPIMERASE"/>
    <property type="match status" value="1"/>
</dbReference>
<gene>
    <name evidence="3" type="primary">wecB</name>
    <name evidence="3" type="ORF">JR347_14525</name>
</gene>
<evidence type="ECO:0000259" key="2">
    <source>
        <dbReference type="Pfam" id="PF02350"/>
    </source>
</evidence>
<evidence type="ECO:0000256" key="1">
    <source>
        <dbReference type="RuleBase" id="RU003513"/>
    </source>
</evidence>
<sequence length="361" mass="39920">MHLVIVAGARPNFMKVAPIIKEIKKRAGVGYSLIHTGQHYDKEMSNQFFDELGIPEPNVNLGAGGGSQAEQTAAIMIGFEKYITNSELFIDCVIVVGDVTSTLACTIVAKKLNIKVAHVEGGIRSGDMTMPEEINRMVTDSISDYFFTTSRIANENLSKSGVSKERVFFVGNTMIDTLLSNLEKLKQPAIWKNEGLKNKKYVVLTMHRPSNVDDGSQFKLLIELIINHLESTKIIFPVHPRTKKVLDELNINSDNLIISRPLGYLEFNYLVKNAMAVITDSGGITEEATVLGIPCITLRNSTERPETCDVGTNELAGTDTNKIIVLLDRLKSGKWKKGGIPELWDGKTAERIIDNLESVLK</sequence>
<dbReference type="RefSeq" id="WP_205721312.1">
    <property type="nucleotide sequence ID" value="NZ_CP070608.1"/>
</dbReference>
<dbReference type="GO" id="GO:0008761">
    <property type="term" value="F:UDP-N-acetylglucosamine 2-epimerase activity"/>
    <property type="evidence" value="ECO:0007669"/>
    <property type="project" value="UniProtKB-EC"/>
</dbReference>
<keyword evidence="1 3" id="KW-0413">Isomerase</keyword>
<comment type="similarity">
    <text evidence="1">Belongs to the UDP-N-acetylglucosamine 2-epimerase family.</text>
</comment>
<organism evidence="3 4">
    <name type="scientific">Fulvivirga lutea</name>
    <dbReference type="NCBI Taxonomy" id="2810512"/>
    <lineage>
        <taxon>Bacteria</taxon>
        <taxon>Pseudomonadati</taxon>
        <taxon>Bacteroidota</taxon>
        <taxon>Cytophagia</taxon>
        <taxon>Cytophagales</taxon>
        <taxon>Fulvivirgaceae</taxon>
        <taxon>Fulvivirga</taxon>
    </lineage>
</organism>
<dbReference type="EC" id="5.1.3.14" evidence="3"/>
<dbReference type="InterPro" id="IPR029767">
    <property type="entry name" value="WecB-like"/>
</dbReference>
<reference evidence="3" key="1">
    <citation type="submission" date="2021-02" db="EMBL/GenBank/DDBJ databases">
        <title>Fulvivirga sp. S481 isolated from sea water.</title>
        <authorList>
            <person name="Bae S.S."/>
            <person name="Baek K."/>
        </authorList>
    </citation>
    <scope>NUCLEOTIDE SEQUENCE</scope>
    <source>
        <strain evidence="3">S481</strain>
    </source>
</reference>
<dbReference type="AlphaFoldDB" id="A0A974WK19"/>